<evidence type="ECO:0000256" key="2">
    <source>
        <dbReference type="SAM" id="Phobius"/>
    </source>
</evidence>
<feature type="transmembrane region" description="Helical" evidence="2">
    <location>
        <begin position="543"/>
        <end position="560"/>
    </location>
</feature>
<evidence type="ECO:0000313" key="3">
    <source>
        <dbReference type="EMBL" id="VUX10462.1"/>
    </source>
</evidence>
<reference evidence="3 4" key="1">
    <citation type="submission" date="2019-07" db="EMBL/GenBank/DDBJ databases">
        <authorList>
            <person name="Hibberd C M."/>
            <person name="Gehrig L. J."/>
            <person name="Chang H.-W."/>
            <person name="Venkatesh S."/>
        </authorList>
    </citation>
    <scope>NUCLEOTIDE SEQUENCE [LARGE SCALE GENOMIC DNA]</scope>
    <source>
        <strain evidence="3">Ruminococcus_obeum_SSTS_Bg7063</strain>
    </source>
</reference>
<sequence>MAALVLAVSVLCGTVAGSYQNVQAGDFSAGALQYASDFSFLEALFNASGLSLGLDMLLKTQKDIDKFKEENWDFGDLLDQPLTQKQIDEAQEKIEKLYYGATEAYKKTHGNGSKPTPTPMITEPPAPGITPPVTVAPINPDDVEMPEDWGTMKKNAQDKGILAMGATTAYCVKEAVKGWWDDIMQTDLESNVSDNPYKNEKYLGYLEYECEGIYNGSFQKHYRKAYVYDYTVNSDVSYFSATSWNDSTTNLKYHDFRAKKSNGDDCFVHTYCVQELTYPSGTVNSSFTHSGYTAYNYPMSYGSSEGAVLNENYVFSVPVVIDGKTIPASALPPGKSSMWPSTDLKDDYDNNRSPNLPELVTPTLRLPTLDEIKDLWKQGTDDEENRPTYVTNFITNHTVQPTPDPEPTQKPDVKPTPTIAVVPDPGGGTDPDPDPNPTPSVTPAVVPDPGGDSGGGTDPDNPETPTPEEEASPYKADLKDIFPFCIPFDLIHLLKVFEADAEAPVFEFPLDIELDNPWTGKKVVDYHHTFELDMSDYEPVIKILRIFQVVFFIIALMLITRQQMIKG</sequence>
<gene>
    <name evidence="3" type="ORF">ROSSTS7063_01981</name>
</gene>
<feature type="region of interest" description="Disordered" evidence="1">
    <location>
        <begin position="108"/>
        <end position="132"/>
    </location>
</feature>
<organism evidence="3 4">
    <name type="scientific">Blautia obeum</name>
    <dbReference type="NCBI Taxonomy" id="40520"/>
    <lineage>
        <taxon>Bacteria</taxon>
        <taxon>Bacillati</taxon>
        <taxon>Bacillota</taxon>
        <taxon>Clostridia</taxon>
        <taxon>Lachnospirales</taxon>
        <taxon>Lachnospiraceae</taxon>
        <taxon>Blautia</taxon>
    </lineage>
</organism>
<keyword evidence="4" id="KW-1185">Reference proteome</keyword>
<keyword evidence="2" id="KW-1133">Transmembrane helix</keyword>
<dbReference type="AlphaFoldDB" id="A0A564TTE5"/>
<accession>A0A564TTE5</accession>
<feature type="region of interest" description="Disordered" evidence="1">
    <location>
        <begin position="331"/>
        <end position="359"/>
    </location>
</feature>
<keyword evidence="2" id="KW-0472">Membrane</keyword>
<dbReference type="EMBL" id="CABHNB010000030">
    <property type="protein sequence ID" value="VUX10462.1"/>
    <property type="molecule type" value="Genomic_DNA"/>
</dbReference>
<proteinExistence type="predicted"/>
<keyword evidence="2" id="KW-0812">Transmembrane</keyword>
<name>A0A564TTE5_9FIRM</name>
<feature type="compositionally biased region" description="Low complexity" evidence="1">
    <location>
        <begin position="441"/>
        <end position="450"/>
    </location>
</feature>
<evidence type="ECO:0000256" key="1">
    <source>
        <dbReference type="SAM" id="MobiDB-lite"/>
    </source>
</evidence>
<feature type="region of interest" description="Disordered" evidence="1">
    <location>
        <begin position="396"/>
        <end position="472"/>
    </location>
</feature>
<evidence type="ECO:0000313" key="4">
    <source>
        <dbReference type="Proteomes" id="UP000409147"/>
    </source>
</evidence>
<dbReference type="Proteomes" id="UP000409147">
    <property type="component" value="Unassembled WGS sequence"/>
</dbReference>
<feature type="compositionally biased region" description="Pro residues" evidence="1">
    <location>
        <begin position="116"/>
        <end position="130"/>
    </location>
</feature>
<protein>
    <submittedName>
        <fullName evidence="3">Uncharacterized protein</fullName>
    </submittedName>
</protein>